<evidence type="ECO:0000313" key="4">
    <source>
        <dbReference type="EMBL" id="QNK03168.1"/>
    </source>
</evidence>
<dbReference type="RefSeq" id="WP_187058631.1">
    <property type="nucleotide sequence ID" value="NZ_CP060412.1"/>
</dbReference>
<dbReference type="PANTHER" id="PTHR43586">
    <property type="entry name" value="CYSTEINE DESULFURASE"/>
    <property type="match status" value="1"/>
</dbReference>
<organism evidence="4 5">
    <name type="scientific">Dyella telluris</name>
    <dbReference type="NCBI Taxonomy" id="2763498"/>
    <lineage>
        <taxon>Bacteria</taxon>
        <taxon>Pseudomonadati</taxon>
        <taxon>Pseudomonadota</taxon>
        <taxon>Gammaproteobacteria</taxon>
        <taxon>Lysobacterales</taxon>
        <taxon>Rhodanobacteraceae</taxon>
        <taxon>Dyella</taxon>
    </lineage>
</organism>
<keyword evidence="4" id="KW-0808">Transferase</keyword>
<dbReference type="Pfam" id="PF00266">
    <property type="entry name" value="Aminotran_5"/>
    <property type="match status" value="1"/>
</dbReference>
<dbReference type="KEGG" id="dtl:H8F01_08690"/>
<gene>
    <name evidence="4" type="ORF">H8F01_08690</name>
</gene>
<evidence type="ECO:0000313" key="5">
    <source>
        <dbReference type="Proteomes" id="UP000515873"/>
    </source>
</evidence>
<reference evidence="4 5" key="1">
    <citation type="submission" date="2020-08" db="EMBL/GenBank/DDBJ databases">
        <title>Dyella sp. G9 isolated from forest soil.</title>
        <authorList>
            <person name="Fu J."/>
            <person name="Qiu L."/>
        </authorList>
    </citation>
    <scope>NUCLEOTIDE SEQUENCE [LARGE SCALE GENOMIC DNA]</scope>
    <source>
        <strain evidence="4 5">G9</strain>
    </source>
</reference>
<feature type="domain" description="Aminotransferase class V" evidence="3">
    <location>
        <begin position="98"/>
        <end position="376"/>
    </location>
</feature>
<accession>A0A7G8Q8R0</accession>
<evidence type="ECO:0000259" key="3">
    <source>
        <dbReference type="Pfam" id="PF00266"/>
    </source>
</evidence>
<feature type="signal peptide" evidence="2">
    <location>
        <begin position="1"/>
        <end position="22"/>
    </location>
</feature>
<dbReference type="InterPro" id="IPR015421">
    <property type="entry name" value="PyrdxlP-dep_Trfase_major"/>
</dbReference>
<name>A0A7G8Q8R0_9GAMM</name>
<evidence type="ECO:0000256" key="1">
    <source>
        <dbReference type="ARBA" id="ARBA00022898"/>
    </source>
</evidence>
<dbReference type="InterPro" id="IPR006311">
    <property type="entry name" value="TAT_signal"/>
</dbReference>
<keyword evidence="1" id="KW-0663">Pyridoxal phosphate</keyword>
<dbReference type="Gene3D" id="3.90.1150.10">
    <property type="entry name" value="Aspartate Aminotransferase, domain 1"/>
    <property type="match status" value="1"/>
</dbReference>
<dbReference type="PANTHER" id="PTHR43586:SF15">
    <property type="entry name" value="BLR3095 PROTEIN"/>
    <property type="match status" value="1"/>
</dbReference>
<dbReference type="Gene3D" id="3.40.640.10">
    <property type="entry name" value="Type I PLP-dependent aspartate aminotransferase-like (Major domain)"/>
    <property type="match status" value="1"/>
</dbReference>
<dbReference type="SUPFAM" id="SSF53383">
    <property type="entry name" value="PLP-dependent transferases"/>
    <property type="match status" value="1"/>
</dbReference>
<evidence type="ECO:0000256" key="2">
    <source>
        <dbReference type="SAM" id="SignalP"/>
    </source>
</evidence>
<dbReference type="Proteomes" id="UP000515873">
    <property type="component" value="Chromosome"/>
</dbReference>
<dbReference type="InterPro" id="IPR015422">
    <property type="entry name" value="PyrdxlP-dep_Trfase_small"/>
</dbReference>
<keyword evidence="5" id="KW-1185">Reference proteome</keyword>
<protein>
    <submittedName>
        <fullName evidence="4">Aminotransferase class V-fold PLP-dependent enzyme</fullName>
    </submittedName>
</protein>
<dbReference type="InterPro" id="IPR000192">
    <property type="entry name" value="Aminotrans_V_dom"/>
</dbReference>
<dbReference type="AlphaFoldDB" id="A0A7G8Q8R0"/>
<keyword evidence="4" id="KW-0032">Aminotransferase</keyword>
<feature type="chain" id="PRO_5028956410" evidence="2">
    <location>
        <begin position="23"/>
        <end position="418"/>
    </location>
</feature>
<dbReference type="GO" id="GO:0008483">
    <property type="term" value="F:transaminase activity"/>
    <property type="evidence" value="ECO:0007669"/>
    <property type="project" value="UniProtKB-KW"/>
</dbReference>
<dbReference type="EMBL" id="CP060412">
    <property type="protein sequence ID" value="QNK03168.1"/>
    <property type="molecule type" value="Genomic_DNA"/>
</dbReference>
<dbReference type="PROSITE" id="PS51318">
    <property type="entry name" value="TAT"/>
    <property type="match status" value="1"/>
</dbReference>
<sequence>MNRRNFLAAAGLAATAPLYARAGTPAPAGADMKSLPTIKGLGGIEFYKNDGVYLDSGSMHPVSVGSRATLDAYLADRMGDPRSTSYHQDPIRDRVLGNFAQMINADRSEVTLVQSTTAGEQLVLRALGLPAAGAHVVTDTMHFFGSFYLYEAMAKLGVDVTWVRPKNNRIDLDDIEAAVKKGTKLVAISAVSTFNGFQHDLKRVCEIAHAKGARVYADIIHAAGCVPLDVKATGVDFAACASYKWLMGDFGLGFLYVRKDRLPELQHPVWGYYQLNAFQSHVYPFDPPGDDVADYGVPEDASGYFMWGTFSHMGIGLLDYSLDYIQKVGVPAIQAHAKPLTDHLKTELPKRGFELVTPMESTAPLVTFAYKDAANRLRPKMKEAQVDITISRNRFRFSPSVFNTMEDIDRAMHALGTA</sequence>
<keyword evidence="2" id="KW-0732">Signal</keyword>
<proteinExistence type="predicted"/>
<dbReference type="InterPro" id="IPR015424">
    <property type="entry name" value="PyrdxlP-dep_Trfase"/>
</dbReference>